<dbReference type="Pfam" id="PF08661">
    <property type="entry name" value="Rep_fac-A_3"/>
    <property type="match status" value="1"/>
</dbReference>
<dbReference type="GO" id="GO:0031981">
    <property type="term" value="C:nuclear lumen"/>
    <property type="evidence" value="ECO:0007669"/>
    <property type="project" value="UniProtKB-ARBA"/>
</dbReference>
<feature type="domain" description="ABC transmembrane type-1" evidence="14">
    <location>
        <begin position="92"/>
        <end position="371"/>
    </location>
</feature>
<dbReference type="GO" id="GO:0140359">
    <property type="term" value="F:ABC-type transporter activity"/>
    <property type="evidence" value="ECO:0007669"/>
    <property type="project" value="InterPro"/>
</dbReference>
<dbReference type="InterPro" id="IPR013970">
    <property type="entry name" value="Rfa2"/>
</dbReference>
<evidence type="ECO:0000256" key="6">
    <source>
        <dbReference type="ARBA" id="ARBA00022741"/>
    </source>
</evidence>
<evidence type="ECO:0000256" key="3">
    <source>
        <dbReference type="ARBA" id="ARBA00009761"/>
    </source>
</evidence>
<evidence type="ECO:0000256" key="4">
    <source>
        <dbReference type="ARBA" id="ARBA00022448"/>
    </source>
</evidence>
<dbReference type="InterPro" id="IPR036640">
    <property type="entry name" value="ABC1_TM_sf"/>
</dbReference>
<dbReference type="GO" id="GO:0003677">
    <property type="term" value="F:DNA binding"/>
    <property type="evidence" value="ECO:0007669"/>
    <property type="project" value="InterPro"/>
</dbReference>
<evidence type="ECO:0000256" key="7">
    <source>
        <dbReference type="ARBA" id="ARBA00022840"/>
    </source>
</evidence>
<dbReference type="PROSITE" id="PS00211">
    <property type="entry name" value="ABC_TRANSPORTER_1"/>
    <property type="match status" value="1"/>
</dbReference>
<proteinExistence type="inferred from homology"/>
<keyword evidence="10" id="KW-0539">Nucleus</keyword>
<name>A0A8J4QPJ1_9ROSI</name>
<dbReference type="SUPFAM" id="SSF52540">
    <property type="entry name" value="P-loop containing nucleoside triphosphate hydrolases"/>
    <property type="match status" value="1"/>
</dbReference>
<feature type="region of interest" description="Disordered" evidence="11">
    <location>
        <begin position="44"/>
        <end position="70"/>
    </location>
</feature>
<keyword evidence="4" id="KW-0813">Transport</keyword>
<dbReference type="InterPro" id="IPR039421">
    <property type="entry name" value="Type_1_exporter"/>
</dbReference>
<dbReference type="InterPro" id="IPR003593">
    <property type="entry name" value="AAA+_ATPase"/>
</dbReference>
<dbReference type="PROSITE" id="PS50929">
    <property type="entry name" value="ABC_TM1F"/>
    <property type="match status" value="1"/>
</dbReference>
<dbReference type="InterPro" id="IPR012340">
    <property type="entry name" value="NA-bd_OB-fold"/>
</dbReference>
<protein>
    <recommendedName>
        <fullName evidence="17">ABC transporter B family member 29, chloroplastic</fullName>
    </recommendedName>
</protein>
<feature type="transmembrane region" description="Helical" evidence="12">
    <location>
        <begin position="319"/>
        <end position="340"/>
    </location>
</feature>
<keyword evidence="7" id="KW-0067">ATP-binding</keyword>
<sequence>MPLFCLNPPSPPPSKLLKLKHRHKHKHSLFSTLPIPPPHLPPKISSTFKPLNSTQQQQQQLPSNPTPSLSKTLRTLKPFLLTQRRPIFFGWLCSLVSVFLLSKLVPKLSQFSSSVTATTALKLRDQGLVLGALLLARFVANYLQQAFLWDAALNAGFRIRLHVFDRVLQRDLAFFESSGAVSSGDIAYRVTAEAADVADTIYAILNTIVPSTLQLSAMAAQMVMISPALSLISAMVIPCMALTIAYLGEKLKKISKRASMSIASLSAYLNEVLPAILFVKASNSEPCESARFQRLAHTDLCEHLKKKKMKAFIPQMTQIIYFGALFIFCVGSLVVSSGSFDGCSMVSFVTSLVFLVEPIQGVGKAYNELKQGEPAIERLFELTRFKSKVIEKSDAIDLYNIVGEVKFCNISFRYGDNMPFVLNGLNLHVQAGETIALVGPSGGGKTTLVKLLLRLYDPLSGCILIDNHNIQDIRLDSLRRHVSLVSQDITLFSGTVAENIGYRDLMSKIDMDSVEHAAQTANADEFITKLPEGYKTNIGPRGSILSGGQKQRLALARALYQNSSILILDEATSALDSRSELLVRQAMERIMENHTVLVIAHRLETVLMAKRVFLLDDGKLEELNRSTLLGGSHHDKAAILFGDQEMDTSNPSVFVNAELLRLYVGRRVRAVIQVLRSDGGVVTGKSTDENQIIVKGSPPVPLSNFVEVIGIADTEKSIRAEIWSNFGNTFDTHTYNQLCQLANGEFKHLFL</sequence>
<feature type="transmembrane region" description="Helical" evidence="12">
    <location>
        <begin position="87"/>
        <end position="106"/>
    </location>
</feature>
<dbReference type="PANTHER" id="PTHR24221">
    <property type="entry name" value="ATP-BINDING CASSETTE SUB-FAMILY B"/>
    <property type="match status" value="1"/>
</dbReference>
<evidence type="ECO:0000313" key="16">
    <source>
        <dbReference type="Proteomes" id="UP000737018"/>
    </source>
</evidence>
<evidence type="ECO:0000256" key="9">
    <source>
        <dbReference type="ARBA" id="ARBA00023136"/>
    </source>
</evidence>
<dbReference type="CDD" id="cd04479">
    <property type="entry name" value="RPA3"/>
    <property type="match status" value="1"/>
</dbReference>
<comment type="similarity">
    <text evidence="3">Belongs to the replication factor A protein 3 family.</text>
</comment>
<gene>
    <name evidence="15" type="ORF">CMV_023934</name>
</gene>
<dbReference type="Gene3D" id="3.40.50.300">
    <property type="entry name" value="P-loop containing nucleotide triphosphate hydrolases"/>
    <property type="match status" value="1"/>
</dbReference>
<evidence type="ECO:0000256" key="8">
    <source>
        <dbReference type="ARBA" id="ARBA00022989"/>
    </source>
</evidence>
<dbReference type="FunFam" id="1.20.1560.10:FF:000096">
    <property type="entry name" value="ABC transporter related"/>
    <property type="match status" value="1"/>
</dbReference>
<dbReference type="Gene3D" id="1.20.1560.10">
    <property type="entry name" value="ABC transporter type 1, transmembrane domain"/>
    <property type="match status" value="1"/>
</dbReference>
<evidence type="ECO:0000256" key="11">
    <source>
        <dbReference type="SAM" id="MobiDB-lite"/>
    </source>
</evidence>
<keyword evidence="6" id="KW-0547">Nucleotide-binding</keyword>
<dbReference type="SUPFAM" id="SSF90123">
    <property type="entry name" value="ABC transporter transmembrane region"/>
    <property type="match status" value="1"/>
</dbReference>
<dbReference type="InterPro" id="IPR017871">
    <property type="entry name" value="ABC_transporter-like_CS"/>
</dbReference>
<dbReference type="PANTHER" id="PTHR24221:SF630">
    <property type="entry name" value="ABC TRANSPORTER B FAMILY MEMBER 29, CHLOROPLASTIC"/>
    <property type="match status" value="1"/>
</dbReference>
<reference evidence="15" key="1">
    <citation type="submission" date="2020-03" db="EMBL/GenBank/DDBJ databases">
        <title>Castanea mollissima Vanexum genome sequencing.</title>
        <authorList>
            <person name="Staton M."/>
        </authorList>
    </citation>
    <scope>NUCLEOTIDE SEQUENCE</scope>
    <source>
        <tissue evidence="15">Leaf</tissue>
    </source>
</reference>
<accession>A0A8J4QPJ1</accession>
<dbReference type="InterPro" id="IPR027417">
    <property type="entry name" value="P-loop_NTPase"/>
</dbReference>
<dbReference type="Gene3D" id="2.40.50.140">
    <property type="entry name" value="Nucleic acid-binding proteins"/>
    <property type="match status" value="1"/>
</dbReference>
<evidence type="ECO:0000313" key="15">
    <source>
        <dbReference type="EMBL" id="KAF3950284.1"/>
    </source>
</evidence>
<dbReference type="CDD" id="cd07346">
    <property type="entry name" value="ABC_6TM_exporters"/>
    <property type="match status" value="1"/>
</dbReference>
<keyword evidence="9 12" id="KW-0472">Membrane</keyword>
<dbReference type="GO" id="GO:0016020">
    <property type="term" value="C:membrane"/>
    <property type="evidence" value="ECO:0007669"/>
    <property type="project" value="UniProtKB-SubCell"/>
</dbReference>
<dbReference type="GO" id="GO:0006310">
    <property type="term" value="P:DNA recombination"/>
    <property type="evidence" value="ECO:0007669"/>
    <property type="project" value="InterPro"/>
</dbReference>
<dbReference type="PROSITE" id="PS50893">
    <property type="entry name" value="ABC_TRANSPORTER_2"/>
    <property type="match status" value="1"/>
</dbReference>
<evidence type="ECO:0000259" key="13">
    <source>
        <dbReference type="PROSITE" id="PS50893"/>
    </source>
</evidence>
<comment type="caution">
    <text evidence="15">The sequence shown here is derived from an EMBL/GenBank/DDBJ whole genome shotgun (WGS) entry which is preliminary data.</text>
</comment>
<feature type="compositionally biased region" description="Low complexity" evidence="11">
    <location>
        <begin position="50"/>
        <end position="70"/>
    </location>
</feature>
<dbReference type="GO" id="GO:0006260">
    <property type="term" value="P:DNA replication"/>
    <property type="evidence" value="ECO:0007669"/>
    <property type="project" value="InterPro"/>
</dbReference>
<dbReference type="FunFam" id="3.40.50.300:FF:001371">
    <property type="entry name" value="ABC transporter ATP-binding protein"/>
    <property type="match status" value="1"/>
</dbReference>
<dbReference type="InterPro" id="IPR003439">
    <property type="entry name" value="ABC_transporter-like_ATP-bd"/>
</dbReference>
<dbReference type="EMBL" id="JRKL02005551">
    <property type="protein sequence ID" value="KAF3950284.1"/>
    <property type="molecule type" value="Genomic_DNA"/>
</dbReference>
<dbReference type="InterPro" id="IPR011527">
    <property type="entry name" value="ABC1_TM_dom"/>
</dbReference>
<evidence type="ECO:0008006" key="17">
    <source>
        <dbReference type="Google" id="ProtNLM"/>
    </source>
</evidence>
<keyword evidence="5 12" id="KW-0812">Transmembrane</keyword>
<dbReference type="Proteomes" id="UP000737018">
    <property type="component" value="Unassembled WGS sequence"/>
</dbReference>
<evidence type="ECO:0000256" key="12">
    <source>
        <dbReference type="SAM" id="Phobius"/>
    </source>
</evidence>
<evidence type="ECO:0000256" key="1">
    <source>
        <dbReference type="ARBA" id="ARBA00004123"/>
    </source>
</evidence>
<dbReference type="Pfam" id="PF00664">
    <property type="entry name" value="ABC_membrane"/>
    <property type="match status" value="1"/>
</dbReference>
<dbReference type="GO" id="GO:0006281">
    <property type="term" value="P:DNA repair"/>
    <property type="evidence" value="ECO:0007669"/>
    <property type="project" value="InterPro"/>
</dbReference>
<feature type="transmembrane region" description="Helical" evidence="12">
    <location>
        <begin position="224"/>
        <end position="247"/>
    </location>
</feature>
<feature type="transmembrane region" description="Helical" evidence="12">
    <location>
        <begin position="127"/>
        <end position="144"/>
    </location>
</feature>
<comment type="subcellular location">
    <subcellularLocation>
        <location evidence="2">Membrane</location>
        <topology evidence="2">Multi-pass membrane protein</topology>
    </subcellularLocation>
    <subcellularLocation>
        <location evidence="1">Nucleus</location>
    </subcellularLocation>
</comment>
<dbReference type="GO" id="GO:0005524">
    <property type="term" value="F:ATP binding"/>
    <property type="evidence" value="ECO:0007669"/>
    <property type="project" value="UniProtKB-KW"/>
</dbReference>
<dbReference type="SUPFAM" id="SSF50249">
    <property type="entry name" value="Nucleic acid-binding proteins"/>
    <property type="match status" value="1"/>
</dbReference>
<dbReference type="OrthoDB" id="6500128at2759"/>
<dbReference type="AlphaFoldDB" id="A0A8J4QPJ1"/>
<feature type="domain" description="ABC transporter" evidence="13">
    <location>
        <begin position="405"/>
        <end position="642"/>
    </location>
</feature>
<evidence type="ECO:0000259" key="14">
    <source>
        <dbReference type="PROSITE" id="PS50929"/>
    </source>
</evidence>
<organism evidence="15 16">
    <name type="scientific">Castanea mollissima</name>
    <name type="common">Chinese chestnut</name>
    <dbReference type="NCBI Taxonomy" id="60419"/>
    <lineage>
        <taxon>Eukaryota</taxon>
        <taxon>Viridiplantae</taxon>
        <taxon>Streptophyta</taxon>
        <taxon>Embryophyta</taxon>
        <taxon>Tracheophyta</taxon>
        <taxon>Spermatophyta</taxon>
        <taxon>Magnoliopsida</taxon>
        <taxon>eudicotyledons</taxon>
        <taxon>Gunneridae</taxon>
        <taxon>Pentapetalae</taxon>
        <taxon>rosids</taxon>
        <taxon>fabids</taxon>
        <taxon>Fagales</taxon>
        <taxon>Fagaceae</taxon>
        <taxon>Castanea</taxon>
    </lineage>
</organism>
<dbReference type="GO" id="GO:0016887">
    <property type="term" value="F:ATP hydrolysis activity"/>
    <property type="evidence" value="ECO:0007669"/>
    <property type="project" value="InterPro"/>
</dbReference>
<keyword evidence="8 12" id="KW-1133">Transmembrane helix</keyword>
<evidence type="ECO:0000256" key="5">
    <source>
        <dbReference type="ARBA" id="ARBA00022692"/>
    </source>
</evidence>
<keyword evidence="16" id="KW-1185">Reference proteome</keyword>
<evidence type="ECO:0000256" key="2">
    <source>
        <dbReference type="ARBA" id="ARBA00004141"/>
    </source>
</evidence>
<dbReference type="SMART" id="SM00382">
    <property type="entry name" value="AAA"/>
    <property type="match status" value="1"/>
</dbReference>
<evidence type="ECO:0000256" key="10">
    <source>
        <dbReference type="ARBA" id="ARBA00023242"/>
    </source>
</evidence>
<dbReference type="Pfam" id="PF00005">
    <property type="entry name" value="ABC_tran"/>
    <property type="match status" value="1"/>
</dbReference>